<proteinExistence type="predicted"/>
<dbReference type="InterPro" id="IPR036404">
    <property type="entry name" value="Jacalin-like_lectin_dom_sf"/>
</dbReference>
<dbReference type="SUPFAM" id="SSF51101">
    <property type="entry name" value="Mannose-binding lectins"/>
    <property type="match status" value="1"/>
</dbReference>
<dbReference type="Gene3D" id="2.100.10.30">
    <property type="entry name" value="Jacalin-like lectin domain"/>
    <property type="match status" value="1"/>
</dbReference>
<organism evidence="2 3">
    <name type="scientific">Penicillium hordei</name>
    <dbReference type="NCBI Taxonomy" id="40994"/>
    <lineage>
        <taxon>Eukaryota</taxon>
        <taxon>Fungi</taxon>
        <taxon>Dikarya</taxon>
        <taxon>Ascomycota</taxon>
        <taxon>Pezizomycotina</taxon>
        <taxon>Eurotiomycetes</taxon>
        <taxon>Eurotiomycetidae</taxon>
        <taxon>Eurotiales</taxon>
        <taxon>Aspergillaceae</taxon>
        <taxon>Penicillium</taxon>
    </lineage>
</organism>
<dbReference type="PROSITE" id="PS51752">
    <property type="entry name" value="JACALIN_LECTIN"/>
    <property type="match status" value="1"/>
</dbReference>
<protein>
    <submittedName>
        <fullName evidence="2">Mannose-binding lectin</fullName>
    </submittedName>
</protein>
<evidence type="ECO:0000259" key="1">
    <source>
        <dbReference type="PROSITE" id="PS51752"/>
    </source>
</evidence>
<dbReference type="Proteomes" id="UP001213799">
    <property type="component" value="Unassembled WGS sequence"/>
</dbReference>
<dbReference type="RefSeq" id="XP_056748232.1">
    <property type="nucleotide sequence ID" value="XM_056902945.1"/>
</dbReference>
<gene>
    <name evidence="2" type="ORF">N7537_011891</name>
</gene>
<dbReference type="Pfam" id="PF01419">
    <property type="entry name" value="Jacalin"/>
    <property type="match status" value="1"/>
</dbReference>
<comment type="caution">
    <text evidence="2">The sequence shown here is derived from an EMBL/GenBank/DDBJ whole genome shotgun (WGS) entry which is preliminary data.</text>
</comment>
<keyword evidence="3" id="KW-1185">Reference proteome</keyword>
<name>A0AAD6GT69_9EURO</name>
<feature type="domain" description="Jacalin-type lectin" evidence="1">
    <location>
        <begin position="1"/>
        <end position="145"/>
    </location>
</feature>
<dbReference type="EMBL" id="JAQJAE010000006">
    <property type="protein sequence ID" value="KAJ5589213.1"/>
    <property type="molecule type" value="Genomic_DNA"/>
</dbReference>
<evidence type="ECO:0000313" key="3">
    <source>
        <dbReference type="Proteomes" id="UP001213799"/>
    </source>
</evidence>
<reference evidence="2" key="1">
    <citation type="journal article" date="2023" name="IMA Fungus">
        <title>Comparative genomic study of the Penicillium genus elucidates a diverse pangenome and 15 lateral gene transfer events.</title>
        <authorList>
            <person name="Petersen C."/>
            <person name="Sorensen T."/>
            <person name="Nielsen M.R."/>
            <person name="Sondergaard T.E."/>
            <person name="Sorensen J.L."/>
            <person name="Fitzpatrick D.A."/>
            <person name="Frisvad J.C."/>
            <person name="Nielsen K.L."/>
        </authorList>
    </citation>
    <scope>NUCLEOTIDE SEQUENCE</scope>
    <source>
        <strain evidence="2">IBT 12815</strain>
    </source>
</reference>
<dbReference type="GeneID" id="81593187"/>
<dbReference type="InterPro" id="IPR001229">
    <property type="entry name" value="Jacalin-like_lectin_dom"/>
</dbReference>
<reference evidence="2" key="2">
    <citation type="submission" date="2023-01" db="EMBL/GenBank/DDBJ databases">
        <authorList>
            <person name="Petersen C."/>
        </authorList>
    </citation>
    <scope>NUCLEOTIDE SEQUENCE</scope>
    <source>
        <strain evidence="2">IBT 12815</strain>
    </source>
</reference>
<evidence type="ECO:0000313" key="2">
    <source>
        <dbReference type="EMBL" id="KAJ5589213.1"/>
    </source>
</evidence>
<sequence>MNGPFGGKDGGGYDEQHGKHKVKIIDAWGTKFKTYDVLNGFQFIWDDGHRSNLIGHRNDSNYKGVEFNDGEKITDMTVHAGNGEGYVNGFEFNTNQNRHYSIGGKEGKAFPLKNLGTGYLTGATGGYPNHGCGDVVDSMDIYFLT</sequence>
<dbReference type="AlphaFoldDB" id="A0AAD6GT69"/>
<accession>A0AAD6GT69</accession>